<keyword evidence="3" id="KW-1185">Reference proteome</keyword>
<dbReference type="Pfam" id="PF01295">
    <property type="entry name" value="Adenylate_cycl"/>
    <property type="match status" value="1"/>
</dbReference>
<dbReference type="PANTHER" id="PTHR38760">
    <property type="entry name" value="ADENYLATE CYCLASE"/>
    <property type="match status" value="1"/>
</dbReference>
<keyword evidence="2" id="KW-0456">Lyase</keyword>
<dbReference type="PANTHER" id="PTHR38760:SF1">
    <property type="entry name" value="ADENYLATE CYCLASE"/>
    <property type="match status" value="1"/>
</dbReference>
<evidence type="ECO:0000313" key="3">
    <source>
        <dbReference type="Proteomes" id="UP000032749"/>
    </source>
</evidence>
<evidence type="ECO:0000313" key="2">
    <source>
        <dbReference type="EMBL" id="CCK77881.1"/>
    </source>
</evidence>
<dbReference type="Pfam" id="PF12633">
    <property type="entry name" value="Adenyl_cycl_N"/>
    <property type="match status" value="1"/>
</dbReference>
<dbReference type="EC" id="4.6.1.1" evidence="2"/>
<dbReference type="OrthoDB" id="5571448at2"/>
<dbReference type="AlphaFoldDB" id="R4YRP1"/>
<organism evidence="2 3">
    <name type="scientific">Oleispira antarctica RB-8</name>
    <dbReference type="NCBI Taxonomy" id="698738"/>
    <lineage>
        <taxon>Bacteria</taxon>
        <taxon>Pseudomonadati</taxon>
        <taxon>Pseudomonadota</taxon>
        <taxon>Gammaproteobacteria</taxon>
        <taxon>Oceanospirillales</taxon>
        <taxon>Oceanospirillaceae</taxon>
        <taxon>Oleispira</taxon>
    </lineage>
</organism>
<dbReference type="EMBL" id="FO203512">
    <property type="protein sequence ID" value="CCK77881.1"/>
    <property type="molecule type" value="Genomic_DNA"/>
</dbReference>
<dbReference type="GO" id="GO:0004016">
    <property type="term" value="F:adenylate cyclase activity"/>
    <property type="evidence" value="ECO:0007669"/>
    <property type="project" value="UniProtKB-EC"/>
</dbReference>
<dbReference type="STRING" id="698738.OLEAN_C37050"/>
<dbReference type="KEGG" id="oai:OLEAN_C37050"/>
<dbReference type="PIRSF" id="PIRSF001444">
    <property type="entry name" value="Adenylate_cycl"/>
    <property type="match status" value="1"/>
</dbReference>
<proteinExistence type="predicted"/>
<gene>
    <name evidence="2" type="primary">cyaA</name>
    <name evidence="2" type="ORF">OLEAN_C37050</name>
</gene>
<dbReference type="InterPro" id="IPR000274">
    <property type="entry name" value="Adenylate_cyclase_1"/>
</dbReference>
<name>R4YRP1_OLEAN</name>
<dbReference type="Proteomes" id="UP000032749">
    <property type="component" value="Chromosome"/>
</dbReference>
<dbReference type="InterPro" id="IPR024685">
    <property type="entry name" value="Adenylate_cyclase_1_N"/>
</dbReference>
<protein>
    <submittedName>
        <fullName evidence="2">Adenylate cyclase</fullName>
        <ecNumber evidence="2">4.6.1.1</ecNumber>
    </submittedName>
</protein>
<evidence type="ECO:0000259" key="1">
    <source>
        <dbReference type="Pfam" id="PF12633"/>
    </source>
</evidence>
<sequence>MPNSLTAASPTSRAKPVQIQLPPSQQINQWRQSFLSLNSTRLEQARSLMLERQTRVLDVLPILLHLNHPQLPGFINQKVPAGIEHYSPQANSLSALRYVAKGLQIPRISGIRCIQSIFLMGSLGTLAQTANSDLDVWLCHVHDMSDEQIAMLKAKCELIEKWAASQKVELHFFLMDAEDFRQGKQQDYVDAEHSGSTQHILLLDEFYRSSLWLAGRMPSWWLVPTEYEKHSQRYLDQLSDEQLIHDVHWINFGSIPTIPAAEFVGAGLWQLNKGLKNPYKSLLKLLLTQHYASQYPNIRPLCWDLKDTVHNGNIEALSCDGYLLMLNRVSKHVAAEHDDKRLELLRRAFYFKAHLPLTKASQGQQRQWRYQELKQIVDSWQWTQAHISHLDHRDEWQVHEVQTERNALVNEMLTSYRYLASFSDQYAKKIRINRQDITLLGNQLYAIYDAKPGKILTINPNITPSLLQDKISLVLSEENRWQLVSGTYNKEANHRIIKQSPSLIELLCYAHFNGLLSNHTNYAIYPEHNPLTKYELKELLQVVRSIARPKYIAAANYLRPSTPIQWQLFINTGIDPMHKLTRRGMQKLSSRDDALGYSALKENLVQSIDLLTINSWGEWRIQRFQGQNSLIDSLYYLLQHIPLARKQGWPEHLCHCFCATRSGAISLRVEQILADITEHTLEQPRVDYILEAGKNYYVWQQDKNGIKLQQADSVAKFLAILARPRQYYGHYKLDVNALSGSPLKAIFNNAKPGAWQLYFWHKEDSYFWYLLDEHGVLLHQQQKANSDSEVLIPIIRFLRQVDQRMQGRLVRKRARTLSLFELKRNNETTEFEPMPRRLPPRQKQTSQIQLNAILDDQNQVNIYCNGEEFSIWEWGTQLYQKVAATILNMRADNETYPVYLTDLALYGDESIIQHIKFKQGIEKDLNHALMALSTTR</sequence>
<accession>R4YRP1</accession>
<dbReference type="HOGENOM" id="CLU_013280_0_0_6"/>
<reference evidence="2 3" key="1">
    <citation type="journal article" date="2013" name="Nat. Commun.">
        <title>Genome sequence and functional genomic analysis of the oil-degrading bacterium Oleispira antarctica.</title>
        <authorList>
            <person name="Kube M."/>
            <person name="Chernikova T.N."/>
            <person name="Al-Ramahi Y."/>
            <person name="Beloqui A."/>
            <person name="Lopez-Cortez N."/>
            <person name="Guazzaroni M.E."/>
            <person name="Heipieper H.J."/>
            <person name="Klages S."/>
            <person name="Kotsyurbenko O.R."/>
            <person name="Langer I."/>
            <person name="Nechitaylo T.Y."/>
            <person name="Lunsdorf H."/>
            <person name="Fernandez M."/>
            <person name="Juarez S."/>
            <person name="Ciordia S."/>
            <person name="Singer A."/>
            <person name="Kagan O."/>
            <person name="Egorova O."/>
            <person name="Petit P.A."/>
            <person name="Stogios P."/>
            <person name="Kim Y."/>
            <person name="Tchigvintsev A."/>
            <person name="Flick R."/>
            <person name="Denaro R."/>
            <person name="Genovese M."/>
            <person name="Albar J.P."/>
            <person name="Reva O.N."/>
            <person name="Martinez-Gomariz M."/>
            <person name="Tran H."/>
            <person name="Ferrer M."/>
            <person name="Savchenko A."/>
            <person name="Yakunin A.F."/>
            <person name="Yakimov M.M."/>
            <person name="Golyshina O.V."/>
            <person name="Reinhardt R."/>
            <person name="Golyshin P.N."/>
        </authorList>
    </citation>
    <scope>NUCLEOTIDE SEQUENCE [LARGE SCALE GENOMIC DNA]</scope>
</reference>
<dbReference type="PATRIC" id="fig|698738.3.peg.3854"/>
<feature type="domain" description="Adenylate cyclase class-I N-terminal" evidence="1">
    <location>
        <begin position="27"/>
        <end position="221"/>
    </location>
</feature>
<dbReference type="GO" id="GO:0006171">
    <property type="term" value="P:cAMP biosynthetic process"/>
    <property type="evidence" value="ECO:0007669"/>
    <property type="project" value="InterPro"/>
</dbReference>